<protein>
    <submittedName>
        <fullName evidence="2">DUF6090 family protein</fullName>
    </submittedName>
</protein>
<evidence type="ECO:0000256" key="1">
    <source>
        <dbReference type="SAM" id="Phobius"/>
    </source>
</evidence>
<keyword evidence="1" id="KW-0812">Transmembrane</keyword>
<accession>A0ABU2YK34</accession>
<dbReference type="InterPro" id="IPR045749">
    <property type="entry name" value="DUF6090"/>
</dbReference>
<dbReference type="Pfam" id="PF19578">
    <property type="entry name" value="DUF6090"/>
    <property type="match status" value="1"/>
</dbReference>
<evidence type="ECO:0000313" key="3">
    <source>
        <dbReference type="Proteomes" id="UP001259492"/>
    </source>
</evidence>
<name>A0ABU2YK34_9FLAO</name>
<reference evidence="2 3" key="1">
    <citation type="submission" date="2023-09" db="EMBL/GenBank/DDBJ databases">
        <authorList>
            <person name="Rey-Velasco X."/>
        </authorList>
    </citation>
    <scope>NUCLEOTIDE SEQUENCE [LARGE SCALE GENOMIC DNA]</scope>
    <source>
        <strain evidence="2 3">W332</strain>
    </source>
</reference>
<dbReference type="RefSeq" id="WP_311427293.1">
    <property type="nucleotide sequence ID" value="NZ_JAVRIA010000003.1"/>
</dbReference>
<gene>
    <name evidence="2" type="ORF">RM697_07735</name>
</gene>
<dbReference type="EMBL" id="JAVRIA010000003">
    <property type="protein sequence ID" value="MDT0558531.1"/>
    <property type="molecule type" value="Genomic_DNA"/>
</dbReference>
<proteinExistence type="predicted"/>
<sequence>MIKFFRKIRQNLLSEGKTGKYLKYALGEIILVVIGILIALQINNWKDERLNNTKEYTFLNELSKSIESDIVYFQKQDSIRTAYESNSDKALLKFYDAKNYNDLLLVDSLFTFQWGDWEISKSVYEEMLNTGSLYTLKNDKLKDKIAKYYTLIESRLYALKKINDVSIKLSENTVIYQLELLRNSNGAYNGKLKDAWIGDPNSSEFMSLYKFYRFTNSNCNTYRRMFGAQILKRGNELLEELNNELKLSK</sequence>
<keyword evidence="3" id="KW-1185">Reference proteome</keyword>
<organism evidence="2 3">
    <name type="scientific">Microcosmobacter mediterraneus</name>
    <dbReference type="NCBI Taxonomy" id="3075607"/>
    <lineage>
        <taxon>Bacteria</taxon>
        <taxon>Pseudomonadati</taxon>
        <taxon>Bacteroidota</taxon>
        <taxon>Flavobacteriia</taxon>
        <taxon>Flavobacteriales</taxon>
        <taxon>Flavobacteriaceae</taxon>
        <taxon>Microcosmobacter</taxon>
    </lineage>
</organism>
<keyword evidence="1" id="KW-1133">Transmembrane helix</keyword>
<comment type="caution">
    <text evidence="2">The sequence shown here is derived from an EMBL/GenBank/DDBJ whole genome shotgun (WGS) entry which is preliminary data.</text>
</comment>
<feature type="transmembrane region" description="Helical" evidence="1">
    <location>
        <begin position="21"/>
        <end position="42"/>
    </location>
</feature>
<dbReference type="Proteomes" id="UP001259492">
    <property type="component" value="Unassembled WGS sequence"/>
</dbReference>
<keyword evidence="1" id="KW-0472">Membrane</keyword>
<evidence type="ECO:0000313" key="2">
    <source>
        <dbReference type="EMBL" id="MDT0558531.1"/>
    </source>
</evidence>